<keyword evidence="1" id="KW-0677">Repeat</keyword>
<proteinExistence type="predicted"/>
<dbReference type="InterPro" id="IPR011989">
    <property type="entry name" value="ARM-like"/>
</dbReference>
<keyword evidence="5" id="KW-1185">Reference proteome</keyword>
<evidence type="ECO:0000313" key="5">
    <source>
        <dbReference type="Proteomes" id="UP000299084"/>
    </source>
</evidence>
<reference evidence="4 5" key="1">
    <citation type="journal article" date="2019" name="Mol. Ecol. Resour.">
        <title>Improving Illumina assemblies with Hi-C and long reads: an example with the North African dromedary.</title>
        <authorList>
            <person name="Elbers J.P."/>
            <person name="Rogers M.F."/>
            <person name="Perelman P.L."/>
            <person name="Proskuryakova A.A."/>
            <person name="Serdyukova N.A."/>
            <person name="Johnson W.E."/>
            <person name="Horin P."/>
            <person name="Corander J."/>
            <person name="Murphy D."/>
            <person name="Burger P.A."/>
        </authorList>
    </citation>
    <scope>NUCLEOTIDE SEQUENCE [LARGE SCALE GENOMIC DNA]</scope>
    <source>
        <strain evidence="4">Drom800</strain>
        <tissue evidence="4">Blood</tissue>
    </source>
</reference>
<dbReference type="Gene3D" id="1.25.10.10">
    <property type="entry name" value="Leucine-rich Repeat Variant"/>
    <property type="match status" value="1"/>
</dbReference>
<dbReference type="PANTHER" id="PTHR23120:SF42">
    <property type="entry name" value="MAESTRO HEAT-LIKE REPEAT FAMILY MEMBER 3"/>
    <property type="match status" value="1"/>
</dbReference>
<protein>
    <submittedName>
        <fullName evidence="4">Maestro heat-like repeat-containing protein family member 7</fullName>
    </submittedName>
</protein>
<evidence type="ECO:0000313" key="4">
    <source>
        <dbReference type="EMBL" id="KAB1258818.1"/>
    </source>
</evidence>
<name>A0A5N4CIS9_CAMDR</name>
<dbReference type="GO" id="GO:0005737">
    <property type="term" value="C:cytoplasm"/>
    <property type="evidence" value="ECO:0007669"/>
    <property type="project" value="TreeGrafter"/>
</dbReference>
<dbReference type="SUPFAM" id="SSF48371">
    <property type="entry name" value="ARM repeat"/>
    <property type="match status" value="1"/>
</dbReference>
<feature type="domain" description="Maestro-like HEAT-repeats" evidence="2">
    <location>
        <begin position="2"/>
        <end position="188"/>
    </location>
</feature>
<dbReference type="Proteomes" id="UP000299084">
    <property type="component" value="Unassembled WGS sequence"/>
</dbReference>
<sequence length="656" mass="74045">MSGQLLGTLGLFCMSANHEISLGASEALHYFFKILVLHRSVRRKTENVLRDLQKHFRGEWFASMQDLTMFFRKYLTPEEKTAVVMVAMEAMTNAGRHDVLAASKMLGMILKFCQPEIGKVPEIIKYIYRNMSSFTEATAQETIKRVIHLLAENYTDEVILTLFEIDSWRGAHKPWEILASFPKGYEVIMEHLLQRLTARQRSWAQEPGGGVEISPLIATRALRELLLEPSQRVEAHAFFSPLFVALLLQASSLLGAGAAEAFWGQQHLADWTDPVSCTVEALRTLMTSAGYGDHVSYVEKLGGWELLASPERHLEGVALLARAMVTKNCWHSCPVFGLVVGILQDLDHENHLTALTFMTELLQCPDVAAMVDKVMLRILASWLQCEEPAAVKLLLRAVEVFVKHGNMGKQLRALQPYVLNCCYSADGGVVAETFQLLRYLVEHLTWQDSSSFLIQLAFTLGPFLEEESEHLRLEAFEVYGAVLAKVRRRVLVFPLKHQVLNLLVLLVLHLEDVSVHVAQISRPALCHTATILGWWKLRVIFAKKDVWTILRALLEQEASKALWFLKQSVTLFKSPQAPIRQAAVWFAGQIIQTLSTEEAREAEDAYTALRCMRGDPDPMVSSLATQTFYVLEAMGTRPVTTPTSCFCCRRPRRGYF</sequence>
<dbReference type="InterPro" id="IPR048465">
    <property type="entry name" value="Maestro-like_HEAT"/>
</dbReference>
<evidence type="ECO:0000256" key="1">
    <source>
        <dbReference type="ARBA" id="ARBA00022737"/>
    </source>
</evidence>
<dbReference type="InterPro" id="IPR045206">
    <property type="entry name" value="Maestro_heat-like_prot"/>
</dbReference>
<dbReference type="Pfam" id="PF23227">
    <property type="entry name" value="HEAT_MROH2B_C"/>
    <property type="match status" value="1"/>
</dbReference>
<feature type="domain" description="Maestro/Maestro-like HEAT-repeats" evidence="3">
    <location>
        <begin position="376"/>
        <end position="631"/>
    </location>
</feature>
<organism evidence="4 5">
    <name type="scientific">Camelus dromedarius</name>
    <name type="common">Dromedary</name>
    <name type="synonym">Arabian camel</name>
    <dbReference type="NCBI Taxonomy" id="9838"/>
    <lineage>
        <taxon>Eukaryota</taxon>
        <taxon>Metazoa</taxon>
        <taxon>Chordata</taxon>
        <taxon>Craniata</taxon>
        <taxon>Vertebrata</taxon>
        <taxon>Euteleostomi</taxon>
        <taxon>Mammalia</taxon>
        <taxon>Eutheria</taxon>
        <taxon>Laurasiatheria</taxon>
        <taxon>Artiodactyla</taxon>
        <taxon>Tylopoda</taxon>
        <taxon>Camelidae</taxon>
        <taxon>Camelus</taxon>
    </lineage>
</organism>
<comment type="caution">
    <text evidence="4">The sequence shown here is derived from an EMBL/GenBank/DDBJ whole genome shotgun (WGS) entry which is preliminary data.</text>
</comment>
<dbReference type="Pfam" id="PF21047">
    <property type="entry name" value="HEAT_Maestro"/>
    <property type="match status" value="1"/>
</dbReference>
<dbReference type="EMBL" id="JWIN03000023">
    <property type="protein sequence ID" value="KAB1258818.1"/>
    <property type="molecule type" value="Genomic_DNA"/>
</dbReference>
<dbReference type="AlphaFoldDB" id="A0A5N4CIS9"/>
<accession>A0A5N4CIS9</accession>
<dbReference type="STRING" id="9838.ENSCDRP00005014809"/>
<dbReference type="PANTHER" id="PTHR23120">
    <property type="entry name" value="MAESTRO-RELATED HEAT DOMAIN-CONTAINING"/>
    <property type="match status" value="1"/>
</dbReference>
<evidence type="ECO:0000259" key="3">
    <source>
        <dbReference type="Pfam" id="PF23227"/>
    </source>
</evidence>
<dbReference type="InterPro" id="IPR055406">
    <property type="entry name" value="HEAT_Maestro"/>
</dbReference>
<dbReference type="InterPro" id="IPR016024">
    <property type="entry name" value="ARM-type_fold"/>
</dbReference>
<gene>
    <name evidence="4" type="ORF">Cadr_000023049</name>
</gene>
<evidence type="ECO:0000259" key="2">
    <source>
        <dbReference type="Pfam" id="PF21047"/>
    </source>
</evidence>